<evidence type="ECO:0000256" key="6">
    <source>
        <dbReference type="ARBA" id="ARBA00023136"/>
    </source>
</evidence>
<feature type="transmembrane region" description="Helical" evidence="9">
    <location>
        <begin position="279"/>
        <end position="304"/>
    </location>
</feature>
<feature type="transmembrane region" description="Helical" evidence="9">
    <location>
        <begin position="193"/>
        <end position="213"/>
    </location>
</feature>
<organism evidence="12 13">
    <name type="scientific">Jiangella mangrovi</name>
    <dbReference type="NCBI Taxonomy" id="1524084"/>
    <lineage>
        <taxon>Bacteria</taxon>
        <taxon>Bacillati</taxon>
        <taxon>Actinomycetota</taxon>
        <taxon>Actinomycetes</taxon>
        <taxon>Jiangellales</taxon>
        <taxon>Jiangellaceae</taxon>
        <taxon>Jiangella</taxon>
    </lineage>
</organism>
<gene>
    <name evidence="12" type="ORF">HD601_006057</name>
</gene>
<feature type="transmembrane region" description="Helical" evidence="9">
    <location>
        <begin position="219"/>
        <end position="241"/>
    </location>
</feature>
<comment type="caution">
    <text evidence="12">The sequence shown here is derived from an EMBL/GenBank/DDBJ whole genome shotgun (WGS) entry which is preliminary data.</text>
</comment>
<comment type="subcellular location">
    <subcellularLocation>
        <location evidence="1">Cell membrane</location>
        <topology evidence="1">Multi-pass membrane protein</topology>
    </subcellularLocation>
</comment>
<reference evidence="12 13" key="1">
    <citation type="submission" date="2020-08" db="EMBL/GenBank/DDBJ databases">
        <title>Sequencing the genomes of 1000 actinobacteria strains.</title>
        <authorList>
            <person name="Klenk H.-P."/>
        </authorList>
    </citation>
    <scope>NUCLEOTIDE SEQUENCE [LARGE SCALE GENOMIC DNA]</scope>
    <source>
        <strain evidence="12 13">DSM 102122</strain>
    </source>
</reference>
<keyword evidence="2" id="KW-1003">Cell membrane</keyword>
<dbReference type="Pfam" id="PF19040">
    <property type="entry name" value="SGNH"/>
    <property type="match status" value="1"/>
</dbReference>
<evidence type="ECO:0000256" key="1">
    <source>
        <dbReference type="ARBA" id="ARBA00004651"/>
    </source>
</evidence>
<keyword evidence="6 9" id="KW-0472">Membrane</keyword>
<evidence type="ECO:0000256" key="3">
    <source>
        <dbReference type="ARBA" id="ARBA00022679"/>
    </source>
</evidence>
<feature type="transmembrane region" description="Helical" evidence="9">
    <location>
        <begin position="52"/>
        <end position="72"/>
    </location>
</feature>
<accession>A0A7W9GWW3</accession>
<evidence type="ECO:0000313" key="13">
    <source>
        <dbReference type="Proteomes" id="UP000542813"/>
    </source>
</evidence>
<dbReference type="GO" id="GO:0016747">
    <property type="term" value="F:acyltransferase activity, transferring groups other than amino-acyl groups"/>
    <property type="evidence" value="ECO:0007669"/>
    <property type="project" value="InterPro"/>
</dbReference>
<name>A0A7W9GWW3_9ACTN</name>
<evidence type="ECO:0000256" key="8">
    <source>
        <dbReference type="SAM" id="MobiDB-lite"/>
    </source>
</evidence>
<dbReference type="PANTHER" id="PTHR23028:SF53">
    <property type="entry name" value="ACYL_TRANSF_3 DOMAIN-CONTAINING PROTEIN"/>
    <property type="match status" value="1"/>
</dbReference>
<keyword evidence="5 9" id="KW-1133">Transmembrane helix</keyword>
<evidence type="ECO:0000313" key="12">
    <source>
        <dbReference type="EMBL" id="MBB5791482.1"/>
    </source>
</evidence>
<keyword evidence="7" id="KW-0012">Acyltransferase</keyword>
<dbReference type="PANTHER" id="PTHR23028">
    <property type="entry name" value="ACETYLTRANSFERASE"/>
    <property type="match status" value="1"/>
</dbReference>
<feature type="transmembrane region" description="Helical" evidence="9">
    <location>
        <begin position="385"/>
        <end position="404"/>
    </location>
</feature>
<dbReference type="Gene3D" id="3.40.50.1110">
    <property type="entry name" value="SGNH hydrolase"/>
    <property type="match status" value="1"/>
</dbReference>
<feature type="transmembrane region" description="Helical" evidence="9">
    <location>
        <begin position="253"/>
        <end position="273"/>
    </location>
</feature>
<dbReference type="Proteomes" id="UP000542813">
    <property type="component" value="Unassembled WGS sequence"/>
</dbReference>
<feature type="domain" description="SGNH" evidence="11">
    <location>
        <begin position="461"/>
        <end position="697"/>
    </location>
</feature>
<feature type="transmembrane region" description="Helical" evidence="9">
    <location>
        <begin position="348"/>
        <end position="365"/>
    </location>
</feature>
<evidence type="ECO:0000256" key="5">
    <source>
        <dbReference type="ARBA" id="ARBA00022989"/>
    </source>
</evidence>
<dbReference type="EMBL" id="JACHMM010000001">
    <property type="protein sequence ID" value="MBB5791482.1"/>
    <property type="molecule type" value="Genomic_DNA"/>
</dbReference>
<dbReference type="RefSeq" id="WP_184828299.1">
    <property type="nucleotide sequence ID" value="NZ_JACHMM010000001.1"/>
</dbReference>
<feature type="domain" description="Acyltransferase 3" evidence="10">
    <location>
        <begin position="27"/>
        <end position="365"/>
    </location>
</feature>
<feature type="transmembrane region" description="Helical" evidence="9">
    <location>
        <begin position="325"/>
        <end position="342"/>
    </location>
</feature>
<feature type="transmembrane region" description="Helical" evidence="9">
    <location>
        <begin position="93"/>
        <end position="113"/>
    </location>
</feature>
<protein>
    <submittedName>
        <fullName evidence="12">Peptidoglycan/LPS O-acetylase OafA/YrhL</fullName>
    </submittedName>
</protein>
<proteinExistence type="predicted"/>
<evidence type="ECO:0000256" key="2">
    <source>
        <dbReference type="ARBA" id="ARBA00022475"/>
    </source>
</evidence>
<keyword evidence="4 9" id="KW-0812">Transmembrane</keyword>
<dbReference type="InterPro" id="IPR002656">
    <property type="entry name" value="Acyl_transf_3_dom"/>
</dbReference>
<keyword evidence="3" id="KW-0808">Transferase</keyword>
<sequence length="705" mass="74450">MTAAVPSAVRGSRVDAGDGDRPRFRPDVEGLRAVAVLLVLAYHAGLPLVSGGFVGVDVFFVISGFLITGLILREIDTTGRVRLGRFYARRIRRLLPATAVVLAATAALTLLLLPPLRWPAIAGDIAASATYVLNWHLASESVDYLAAEDAPSPVQHFWSLAVEEQFYVLWPVLIIALVWWHRRRRGTPSLRRTLLLGLAVVAVPSFVWSLHLTGASAGAAYFVSTTRAWELAAGAALAIGARRLERLGSRAGAGWAAGGLGWAGLAAIGWSALTYDAATAFPGVAALAPVLGTTAVVAAGVLAARTSAGRVLGTAPMRWVGGLSYSLYLWHWPLLMAASAVWGSLSPAQGTLVVAAAFLPAWLTFRLVEAPIHHARVLAVRPSRAVAVGVLATATALVAALITVRAVPDYASADEGAPGAAVLSANPAGDPDGVPVDEVPALTPSPIEVPEDNPDIYPDGCQQNAQDADLASCAYGDLDSDRVIALAGDSHAAQWQPALDVLGDRYGWRIETYTKSSCGFFSAEITTAAGVPYTSCRDWNQALLERLTGPDRPDLVVTSGSNSYRVFEDGRELGDDASADRLADGLRESWEAVRAAGVELVVLENTPWLGQDPAECVSAHPDRLTECAQPRADAVEKAGDEQLVAARELGGVDVVDLTRAICPSDQCPAVIGNVVVWRDDHHLTATYSRTLASHLEPELAPYLSG</sequence>
<dbReference type="InterPro" id="IPR050879">
    <property type="entry name" value="Acyltransferase_3"/>
</dbReference>
<feature type="region of interest" description="Disordered" evidence="8">
    <location>
        <begin position="1"/>
        <end position="21"/>
    </location>
</feature>
<evidence type="ECO:0000259" key="10">
    <source>
        <dbReference type="Pfam" id="PF01757"/>
    </source>
</evidence>
<evidence type="ECO:0000259" key="11">
    <source>
        <dbReference type="Pfam" id="PF19040"/>
    </source>
</evidence>
<evidence type="ECO:0000256" key="7">
    <source>
        <dbReference type="ARBA" id="ARBA00023315"/>
    </source>
</evidence>
<feature type="compositionally biased region" description="Basic and acidic residues" evidence="8">
    <location>
        <begin position="12"/>
        <end position="21"/>
    </location>
</feature>
<keyword evidence="13" id="KW-1185">Reference proteome</keyword>
<dbReference type="InterPro" id="IPR036514">
    <property type="entry name" value="SGNH_hydro_sf"/>
</dbReference>
<evidence type="ECO:0000256" key="4">
    <source>
        <dbReference type="ARBA" id="ARBA00022692"/>
    </source>
</evidence>
<dbReference type="GO" id="GO:0005886">
    <property type="term" value="C:plasma membrane"/>
    <property type="evidence" value="ECO:0007669"/>
    <property type="project" value="UniProtKB-SubCell"/>
</dbReference>
<dbReference type="InterPro" id="IPR043968">
    <property type="entry name" value="SGNH"/>
</dbReference>
<feature type="transmembrane region" description="Helical" evidence="9">
    <location>
        <begin position="30"/>
        <end position="46"/>
    </location>
</feature>
<dbReference type="Pfam" id="PF01757">
    <property type="entry name" value="Acyl_transf_3"/>
    <property type="match status" value="1"/>
</dbReference>
<feature type="transmembrane region" description="Helical" evidence="9">
    <location>
        <begin position="165"/>
        <end position="181"/>
    </location>
</feature>
<evidence type="ECO:0000256" key="9">
    <source>
        <dbReference type="SAM" id="Phobius"/>
    </source>
</evidence>
<dbReference type="AlphaFoldDB" id="A0A7W9GWW3"/>
<dbReference type="GO" id="GO:0009103">
    <property type="term" value="P:lipopolysaccharide biosynthetic process"/>
    <property type="evidence" value="ECO:0007669"/>
    <property type="project" value="TreeGrafter"/>
</dbReference>
<dbReference type="SUPFAM" id="SSF52266">
    <property type="entry name" value="SGNH hydrolase"/>
    <property type="match status" value="1"/>
</dbReference>